<dbReference type="PANTHER" id="PTHR30329:SF21">
    <property type="entry name" value="LIPOPROTEIN YIAD-RELATED"/>
    <property type="match status" value="1"/>
</dbReference>
<dbReference type="SUPFAM" id="SSF103088">
    <property type="entry name" value="OmpA-like"/>
    <property type="match status" value="1"/>
</dbReference>
<evidence type="ECO:0000256" key="1">
    <source>
        <dbReference type="PROSITE-ProRule" id="PRU00473"/>
    </source>
</evidence>
<dbReference type="InterPro" id="IPR006665">
    <property type="entry name" value="OmpA-like"/>
</dbReference>
<evidence type="ECO:0000256" key="2">
    <source>
        <dbReference type="SAM" id="SignalP"/>
    </source>
</evidence>
<protein>
    <submittedName>
        <fullName evidence="4">OmpA family protein</fullName>
    </submittedName>
</protein>
<dbReference type="EMBL" id="FRCJ01000001">
    <property type="protein sequence ID" value="SHL80539.1"/>
    <property type="molecule type" value="Genomic_DNA"/>
</dbReference>
<organism evidence="4 5">
    <name type="scientific">Xylanibacter ruminicola</name>
    <name type="common">Prevotella ruminicola</name>
    <dbReference type="NCBI Taxonomy" id="839"/>
    <lineage>
        <taxon>Bacteria</taxon>
        <taxon>Pseudomonadati</taxon>
        <taxon>Bacteroidota</taxon>
        <taxon>Bacteroidia</taxon>
        <taxon>Bacteroidales</taxon>
        <taxon>Prevotellaceae</taxon>
        <taxon>Xylanibacter</taxon>
    </lineage>
</organism>
<dbReference type="AlphaFoldDB" id="A0A1M7DN01"/>
<reference evidence="4 5" key="1">
    <citation type="submission" date="2016-11" db="EMBL/GenBank/DDBJ databases">
        <authorList>
            <person name="Jaros S."/>
            <person name="Januszkiewicz K."/>
            <person name="Wedrychowicz H."/>
        </authorList>
    </citation>
    <scope>NUCLEOTIDE SEQUENCE [LARGE SCALE GENOMIC DNA]</scope>
    <source>
        <strain evidence="4 5">BPI-34</strain>
    </source>
</reference>
<evidence type="ECO:0000259" key="3">
    <source>
        <dbReference type="PROSITE" id="PS51123"/>
    </source>
</evidence>
<sequence>MMKKLLVILAFAGVSTVGMAQNENQEQKYSVETNSFWSNWFVQANLGYDVFYSNQEKGKGFSKSPFKSFRSNFAPTIAVGKWFTPGIGLRTKLGGVWGRTVNSEIASKNKMNYFQIQEQVLFNLSNLICGYQENRLWNAIPYAGVGLLRNYNDNENCHTGTIGLLNTFRLNSKWALNLDLSYCISDDDFDGEQKGHKNYLTSPANGDRFIAVEVGVTYNLGKNKFKKTRNYDDIIAMQESQINDLKAQLAAAAKAETASQSDVTLNQEPKTVVVEKVVEKVLPVQIFFDFNKAESTPEKGMLALKALVENSKDKSFKVTGYADSKTGKSNYNQKISEKRANYVVNEMVKMGVDRNKIEVAACGGVETWAPESSNRCVVVEVK</sequence>
<dbReference type="PANTHER" id="PTHR30329">
    <property type="entry name" value="STATOR ELEMENT OF FLAGELLAR MOTOR COMPLEX"/>
    <property type="match status" value="1"/>
</dbReference>
<dbReference type="CDD" id="cd07185">
    <property type="entry name" value="OmpA_C-like"/>
    <property type="match status" value="1"/>
</dbReference>
<dbReference type="InterPro" id="IPR036737">
    <property type="entry name" value="OmpA-like_sf"/>
</dbReference>
<dbReference type="SUPFAM" id="SSF56925">
    <property type="entry name" value="OMPA-like"/>
    <property type="match status" value="1"/>
</dbReference>
<name>A0A1M7DN01_XYLRU</name>
<proteinExistence type="predicted"/>
<dbReference type="GO" id="GO:0016020">
    <property type="term" value="C:membrane"/>
    <property type="evidence" value="ECO:0007669"/>
    <property type="project" value="UniProtKB-UniRule"/>
</dbReference>
<dbReference type="PROSITE" id="PS51123">
    <property type="entry name" value="OMPA_2"/>
    <property type="match status" value="1"/>
</dbReference>
<accession>A0A1M7DN01</accession>
<dbReference type="OrthoDB" id="1453138at2"/>
<feature type="chain" id="PRO_5009925076" evidence="2">
    <location>
        <begin position="21"/>
        <end position="382"/>
    </location>
</feature>
<feature type="domain" description="OmpA-like" evidence="3">
    <location>
        <begin position="275"/>
        <end position="382"/>
    </location>
</feature>
<dbReference type="Proteomes" id="UP000184280">
    <property type="component" value="Unassembled WGS sequence"/>
</dbReference>
<keyword evidence="1" id="KW-0472">Membrane</keyword>
<evidence type="ECO:0000313" key="4">
    <source>
        <dbReference type="EMBL" id="SHL80539.1"/>
    </source>
</evidence>
<evidence type="ECO:0000313" key="5">
    <source>
        <dbReference type="Proteomes" id="UP000184280"/>
    </source>
</evidence>
<gene>
    <name evidence="4" type="ORF">SAMN04488494_0781</name>
</gene>
<keyword evidence="2" id="KW-0732">Signal</keyword>
<dbReference type="Gene3D" id="3.30.1330.60">
    <property type="entry name" value="OmpA-like domain"/>
    <property type="match status" value="1"/>
</dbReference>
<dbReference type="InterPro" id="IPR050330">
    <property type="entry name" value="Bact_OuterMem_StrucFunc"/>
</dbReference>
<feature type="signal peptide" evidence="2">
    <location>
        <begin position="1"/>
        <end position="20"/>
    </location>
</feature>
<dbReference type="Pfam" id="PF00691">
    <property type="entry name" value="OmpA"/>
    <property type="match status" value="1"/>
</dbReference>
<dbReference type="InterPro" id="IPR011250">
    <property type="entry name" value="OMP/PagP_B-barrel"/>
</dbReference>